<dbReference type="PROSITE" id="PS00211">
    <property type="entry name" value="ABC_TRANSPORTER_1"/>
    <property type="match status" value="1"/>
</dbReference>
<evidence type="ECO:0000256" key="8">
    <source>
        <dbReference type="ARBA" id="ARBA00022989"/>
    </source>
</evidence>
<dbReference type="InterPro" id="IPR003439">
    <property type="entry name" value="ABC_transporter-like_ATP-bd"/>
</dbReference>
<keyword evidence="5" id="KW-0677">Repeat</keyword>
<dbReference type="GO" id="GO:0005743">
    <property type="term" value="C:mitochondrial inner membrane"/>
    <property type="evidence" value="ECO:0007669"/>
    <property type="project" value="TreeGrafter"/>
</dbReference>
<dbReference type="InterPro" id="IPR039421">
    <property type="entry name" value="Type_1_exporter"/>
</dbReference>
<dbReference type="FunFam" id="3.40.50.300:FF:000066">
    <property type="entry name" value="ABC transporter B family member 1"/>
    <property type="match status" value="1"/>
</dbReference>
<dbReference type="PANTHER" id="PTHR43394:SF18">
    <property type="entry name" value="ABC TRANSPORTER B FAMILY MEMBER 11-LIKE"/>
    <property type="match status" value="1"/>
</dbReference>
<keyword evidence="8" id="KW-1133">Transmembrane helix</keyword>
<dbReference type="AlphaFoldDB" id="A0A8E7DBR3"/>
<evidence type="ECO:0000259" key="11">
    <source>
        <dbReference type="PROSITE" id="PS50893"/>
    </source>
</evidence>
<protein>
    <submittedName>
        <fullName evidence="12">ABC transporter</fullName>
    </submittedName>
</protein>
<keyword evidence="6" id="KW-0547">Nucleotide-binding</keyword>
<sequence length="296" mass="31340">MTATAISQSSALAPDSGKAKAGAASIFALLHQKPDIDSCSNSGTRLESIKGDIVFHNVTFAYPTRPGVEIFKDLCFAIHSGKTVAVVGESGSGKSTIISLLQRFYDPNSGVITIDGVGIRELNLKWLRQQMGVVSQEPALFNDTIRANIAYGKGDGEEEATEAEIVAAARLSNAHAFISGMDEGYETNVGERGIQLSGGQKQRVAIARAIVKAPRILLLDEATSALDAESERAVQGAFMAGTTTLVVAHRLSTIKNADLILVLRDGVVVERGNHQSLINDNKHGVYASLLALHSAS</sequence>
<keyword evidence="7" id="KW-0067">ATP-binding</keyword>
<name>A0A8E7DBR3_SALMI</name>
<dbReference type="GO" id="GO:0005524">
    <property type="term" value="F:ATP binding"/>
    <property type="evidence" value="ECO:0007669"/>
    <property type="project" value="UniProtKB-KW"/>
</dbReference>
<evidence type="ECO:0000256" key="2">
    <source>
        <dbReference type="ARBA" id="ARBA00007577"/>
    </source>
</evidence>
<evidence type="ECO:0000256" key="7">
    <source>
        <dbReference type="ARBA" id="ARBA00022840"/>
    </source>
</evidence>
<dbReference type="EMBL" id="MW890247">
    <property type="protein sequence ID" value="QVT92369.1"/>
    <property type="molecule type" value="mRNA"/>
</dbReference>
<evidence type="ECO:0000256" key="9">
    <source>
        <dbReference type="ARBA" id="ARBA00023136"/>
    </source>
</evidence>
<evidence type="ECO:0000256" key="10">
    <source>
        <dbReference type="ARBA" id="ARBA00023180"/>
    </source>
</evidence>
<evidence type="ECO:0000256" key="1">
    <source>
        <dbReference type="ARBA" id="ARBA00004651"/>
    </source>
</evidence>
<comment type="subcellular location">
    <subcellularLocation>
        <location evidence="1">Cell membrane</location>
        <topology evidence="1">Multi-pass membrane protein</topology>
    </subcellularLocation>
</comment>
<reference evidence="12" key="1">
    <citation type="journal article" date="2021" name="BMC Genomics">
        <title>Genome-wide analysis of ATP-binding cassette transporter provides insight to genes related to bioactive metabolite transportation in Salvia miltiorrhiza.</title>
        <authorList>
            <person name="Yan L."/>
            <person name="Zhang J."/>
            <person name="Chen H."/>
            <person name="Luo H."/>
        </authorList>
    </citation>
    <scope>NUCLEOTIDE SEQUENCE</scope>
</reference>
<comment type="similarity">
    <text evidence="2">Belongs to the ABC transporter superfamily. ABCB family. Multidrug resistance exporter (TC 3.A.1.201) subfamily.</text>
</comment>
<keyword evidence="9" id="KW-0472">Membrane</keyword>
<evidence type="ECO:0000256" key="3">
    <source>
        <dbReference type="ARBA" id="ARBA00022448"/>
    </source>
</evidence>
<keyword evidence="3" id="KW-0813">Transport</keyword>
<evidence type="ECO:0000313" key="12">
    <source>
        <dbReference type="EMBL" id="QVT92369.1"/>
    </source>
</evidence>
<dbReference type="CDD" id="cd03249">
    <property type="entry name" value="ABC_MTABC3_MDL1_MDL2"/>
    <property type="match status" value="1"/>
</dbReference>
<dbReference type="GO" id="GO:0015421">
    <property type="term" value="F:ABC-type oligopeptide transporter activity"/>
    <property type="evidence" value="ECO:0007669"/>
    <property type="project" value="TreeGrafter"/>
</dbReference>
<dbReference type="InterPro" id="IPR017871">
    <property type="entry name" value="ABC_transporter-like_CS"/>
</dbReference>
<evidence type="ECO:0000256" key="4">
    <source>
        <dbReference type="ARBA" id="ARBA00022692"/>
    </source>
</evidence>
<evidence type="ECO:0000256" key="6">
    <source>
        <dbReference type="ARBA" id="ARBA00022741"/>
    </source>
</evidence>
<keyword evidence="4" id="KW-0812">Transmembrane</keyword>
<evidence type="ECO:0000256" key="5">
    <source>
        <dbReference type="ARBA" id="ARBA00022737"/>
    </source>
</evidence>
<gene>
    <name evidence="12" type="primary">ABCB17</name>
</gene>
<dbReference type="GO" id="GO:0090374">
    <property type="term" value="P:oligopeptide export from mitochondrion"/>
    <property type="evidence" value="ECO:0007669"/>
    <property type="project" value="TreeGrafter"/>
</dbReference>
<dbReference type="GO" id="GO:0005886">
    <property type="term" value="C:plasma membrane"/>
    <property type="evidence" value="ECO:0007669"/>
    <property type="project" value="UniProtKB-SubCell"/>
</dbReference>
<dbReference type="PROSITE" id="PS50893">
    <property type="entry name" value="ABC_TRANSPORTER_2"/>
    <property type="match status" value="1"/>
</dbReference>
<dbReference type="PANTHER" id="PTHR43394">
    <property type="entry name" value="ATP-DEPENDENT PERMEASE MDL1, MITOCHONDRIAL"/>
    <property type="match status" value="1"/>
</dbReference>
<dbReference type="GO" id="GO:0016887">
    <property type="term" value="F:ATP hydrolysis activity"/>
    <property type="evidence" value="ECO:0007669"/>
    <property type="project" value="InterPro"/>
</dbReference>
<feature type="domain" description="ABC transporter" evidence="11">
    <location>
        <begin position="53"/>
        <end position="290"/>
    </location>
</feature>
<dbReference type="Pfam" id="PF00005">
    <property type="entry name" value="ABC_tran"/>
    <property type="match status" value="1"/>
</dbReference>
<organism evidence="12">
    <name type="scientific">Salvia miltiorrhiza</name>
    <name type="common">Chinese sage</name>
    <dbReference type="NCBI Taxonomy" id="226208"/>
    <lineage>
        <taxon>Eukaryota</taxon>
        <taxon>Viridiplantae</taxon>
        <taxon>Streptophyta</taxon>
        <taxon>Embryophyta</taxon>
        <taxon>Tracheophyta</taxon>
        <taxon>Spermatophyta</taxon>
        <taxon>Magnoliopsida</taxon>
        <taxon>eudicotyledons</taxon>
        <taxon>Gunneridae</taxon>
        <taxon>Pentapetalae</taxon>
        <taxon>asterids</taxon>
        <taxon>lamiids</taxon>
        <taxon>Lamiales</taxon>
        <taxon>Lamiaceae</taxon>
        <taxon>Nepetoideae</taxon>
        <taxon>Mentheae</taxon>
        <taxon>Salviinae</taxon>
        <taxon>Salvia</taxon>
        <taxon>Salvia incertae sedis</taxon>
    </lineage>
</organism>
<proteinExistence type="evidence at transcript level"/>
<keyword evidence="10" id="KW-0325">Glycoprotein</keyword>
<dbReference type="SMART" id="SM00382">
    <property type="entry name" value="AAA"/>
    <property type="match status" value="1"/>
</dbReference>
<accession>A0A8E7DBR3</accession>
<dbReference type="InterPro" id="IPR003593">
    <property type="entry name" value="AAA+_ATPase"/>
</dbReference>